<dbReference type="SUPFAM" id="SSF56112">
    <property type="entry name" value="Protein kinase-like (PK-like)"/>
    <property type="match status" value="1"/>
</dbReference>
<proteinExistence type="predicted"/>
<dbReference type="AlphaFoldDB" id="A0A7H0H284"/>
<evidence type="ECO:0008006" key="3">
    <source>
        <dbReference type="Google" id="ProtNLM"/>
    </source>
</evidence>
<reference evidence="1 2" key="1">
    <citation type="submission" date="2020-08" db="EMBL/GenBank/DDBJ databases">
        <title>Genome sequence of Tessaracoccus defluvii JCM 17540T.</title>
        <authorList>
            <person name="Hyun D.-W."/>
            <person name="Bae J.-W."/>
        </authorList>
    </citation>
    <scope>NUCLEOTIDE SEQUENCE [LARGE SCALE GENOMIC DNA]</scope>
    <source>
        <strain evidence="1 2">JCM 17540</strain>
    </source>
</reference>
<evidence type="ECO:0000313" key="2">
    <source>
        <dbReference type="Proteomes" id="UP000516117"/>
    </source>
</evidence>
<dbReference type="EMBL" id="CP060789">
    <property type="protein sequence ID" value="QNP54650.1"/>
    <property type="molecule type" value="Genomic_DNA"/>
</dbReference>
<dbReference type="KEGG" id="tdf:H9L22_09975"/>
<protein>
    <recommendedName>
        <fullName evidence="3">Phosphotransferase</fullName>
    </recommendedName>
</protein>
<dbReference type="RefSeq" id="WP_187719788.1">
    <property type="nucleotide sequence ID" value="NZ_BAABBL010000008.1"/>
</dbReference>
<gene>
    <name evidence="1" type="ORF">H9L22_09975</name>
</gene>
<dbReference type="InterPro" id="IPR011009">
    <property type="entry name" value="Kinase-like_dom_sf"/>
</dbReference>
<sequence length="274" mass="29000">MTDGTPGAGLADVAWGDVISDKDGVLVVRGDVDDVPVVVKRYATARQRREIATYDLLGRLGVPTLPVFGAGEDWLILEDLVSAGYRPATTADLQDPAIGRLIAGWYDKLHAAGDTLVDAVIDYSELDLIDDAGLAGVEARWPELAPRVAWARAELPGWHELIAHLPRTLTHNDFAATNLAIAWHGGDALMYDHNLTGMGLRASDLRNVRLGLGGAAAAAFLDEYARLAEARGVVASPEAEALDDATSHLVALILASELDPTPAWASASLAWAGA</sequence>
<evidence type="ECO:0000313" key="1">
    <source>
        <dbReference type="EMBL" id="QNP54650.1"/>
    </source>
</evidence>
<dbReference type="Proteomes" id="UP000516117">
    <property type="component" value="Chromosome"/>
</dbReference>
<keyword evidence="2" id="KW-1185">Reference proteome</keyword>
<name>A0A7H0H284_9ACTN</name>
<organism evidence="1 2">
    <name type="scientific">Tessaracoccus defluvii</name>
    <dbReference type="NCBI Taxonomy" id="1285901"/>
    <lineage>
        <taxon>Bacteria</taxon>
        <taxon>Bacillati</taxon>
        <taxon>Actinomycetota</taxon>
        <taxon>Actinomycetes</taxon>
        <taxon>Propionibacteriales</taxon>
        <taxon>Propionibacteriaceae</taxon>
        <taxon>Tessaracoccus</taxon>
    </lineage>
</organism>
<accession>A0A7H0H284</accession>